<proteinExistence type="predicted"/>
<sequence length="86" mass="10062">MCPYLSFFLAYYSVKKREREKEREREKNFNNLIGTTCQRRFNSPVTKLSATGRYSFSICIRRPPSYQLHLDEVDGVCVCVSQASQL</sequence>
<protein>
    <submittedName>
        <fullName evidence="1">Uncharacterized protein</fullName>
    </submittedName>
</protein>
<name>A0A0P5ZU53_9CRUS</name>
<organism evidence="1">
    <name type="scientific">Daphnia magna</name>
    <dbReference type="NCBI Taxonomy" id="35525"/>
    <lineage>
        <taxon>Eukaryota</taxon>
        <taxon>Metazoa</taxon>
        <taxon>Ecdysozoa</taxon>
        <taxon>Arthropoda</taxon>
        <taxon>Crustacea</taxon>
        <taxon>Branchiopoda</taxon>
        <taxon>Diplostraca</taxon>
        <taxon>Cladocera</taxon>
        <taxon>Anomopoda</taxon>
        <taxon>Daphniidae</taxon>
        <taxon>Daphnia</taxon>
    </lineage>
</organism>
<dbReference type="AlphaFoldDB" id="A0A0P5ZU53"/>
<dbReference type="EMBL" id="GDIQ01012884">
    <property type="protein sequence ID" value="JAN81853.1"/>
    <property type="molecule type" value="Transcribed_RNA"/>
</dbReference>
<evidence type="ECO:0000313" key="1">
    <source>
        <dbReference type="EMBL" id="JAN81853.1"/>
    </source>
</evidence>
<accession>A0A0P5ZU53</accession>
<reference evidence="1" key="1">
    <citation type="submission" date="2015-10" db="EMBL/GenBank/DDBJ databases">
        <title>EvidentialGene: Evidence-directed Construction of Complete mRNA Transcriptomes without Genomes.</title>
        <authorList>
            <person name="Gilbert D.G."/>
        </authorList>
    </citation>
    <scope>NUCLEOTIDE SEQUENCE</scope>
</reference>